<reference evidence="1 2" key="1">
    <citation type="submission" date="2021-03" db="EMBL/GenBank/DDBJ databases">
        <title>Microbacterium pauli sp. nov., isolated from microfiltered milk.</title>
        <authorList>
            <person name="Bellassi P."/>
            <person name="Fontana A."/>
            <person name="Callegari M.L."/>
            <person name="Lorenzo M."/>
            <person name="Cappa F."/>
        </authorList>
    </citation>
    <scope>NUCLEOTIDE SEQUENCE [LARGE SCALE GENOMIC DNA]</scope>
    <source>
        <strain evidence="1 2">DSM 18909</strain>
    </source>
</reference>
<dbReference type="Proteomes" id="UP000740605">
    <property type="component" value="Unassembled WGS sequence"/>
</dbReference>
<dbReference type="EMBL" id="JAFLHG010000004">
    <property type="protein sequence ID" value="MBT8797460.1"/>
    <property type="molecule type" value="Genomic_DNA"/>
</dbReference>
<comment type="caution">
    <text evidence="1">The sequence shown here is derived from an EMBL/GenBank/DDBJ whole genome shotgun (WGS) entry which is preliminary data.</text>
</comment>
<sequence length="50" mass="5667">MTEHIPFFVGHPMLVRDACQFLDDEATIRAVEFYNVSPVAKSDDARCPLL</sequence>
<dbReference type="RefSeq" id="WP_215486723.1">
    <property type="nucleotide sequence ID" value="NZ_BAAAPJ010000002.1"/>
</dbReference>
<evidence type="ECO:0000313" key="1">
    <source>
        <dbReference type="EMBL" id="MBT8797460.1"/>
    </source>
</evidence>
<evidence type="ECO:0000313" key="2">
    <source>
        <dbReference type="Proteomes" id="UP000740605"/>
    </source>
</evidence>
<name>A0ABS5XSF4_9MICO</name>
<protein>
    <submittedName>
        <fullName evidence="1">Uncharacterized protein</fullName>
    </submittedName>
</protein>
<gene>
    <name evidence="1" type="ORF">J0P97_05180</name>
</gene>
<organism evidence="1 2">
    <name type="scientific">Microbacterium flavum</name>
    <dbReference type="NCBI Taxonomy" id="415216"/>
    <lineage>
        <taxon>Bacteria</taxon>
        <taxon>Bacillati</taxon>
        <taxon>Actinomycetota</taxon>
        <taxon>Actinomycetes</taxon>
        <taxon>Micrococcales</taxon>
        <taxon>Microbacteriaceae</taxon>
        <taxon>Microbacterium</taxon>
    </lineage>
</organism>
<keyword evidence="2" id="KW-1185">Reference proteome</keyword>
<accession>A0ABS5XSF4</accession>
<proteinExistence type="predicted"/>